<evidence type="ECO:0000256" key="2">
    <source>
        <dbReference type="ARBA" id="ARBA00022525"/>
    </source>
</evidence>
<dbReference type="GO" id="GO:0005615">
    <property type="term" value="C:extracellular space"/>
    <property type="evidence" value="ECO:0007669"/>
    <property type="project" value="TreeGrafter"/>
</dbReference>
<dbReference type="PANTHER" id="PTHR23192">
    <property type="entry name" value="OLFACTOMEDIN-RELATED"/>
    <property type="match status" value="1"/>
</dbReference>
<evidence type="ECO:0000313" key="6">
    <source>
        <dbReference type="EMBL" id="CAB0020479.1"/>
    </source>
</evidence>
<dbReference type="OrthoDB" id="8626508at2759"/>
<dbReference type="AlphaFoldDB" id="A0A6H5HPZ2"/>
<keyword evidence="2" id="KW-0964">Secreted</keyword>
<feature type="region of interest" description="Disordered" evidence="4">
    <location>
        <begin position="38"/>
        <end position="128"/>
    </location>
</feature>
<protein>
    <recommendedName>
        <fullName evidence="5">Olfactomedin-like domain-containing protein</fullName>
    </recommendedName>
</protein>
<proteinExistence type="predicted"/>
<feature type="domain" description="Olfactomedin-like" evidence="5">
    <location>
        <begin position="103"/>
        <end position="393"/>
    </location>
</feature>
<reference evidence="6 7" key="1">
    <citation type="submission" date="2020-02" db="EMBL/GenBank/DDBJ databases">
        <authorList>
            <person name="Ferguson B K."/>
        </authorList>
    </citation>
    <scope>NUCLEOTIDE SEQUENCE [LARGE SCALE GENOMIC DNA]</scope>
</reference>
<dbReference type="Pfam" id="PF01391">
    <property type="entry name" value="Collagen"/>
    <property type="match status" value="1"/>
</dbReference>
<dbReference type="PANTHER" id="PTHR23192:SF85">
    <property type="entry name" value="GLIOMEDIN"/>
    <property type="match status" value="1"/>
</dbReference>
<evidence type="ECO:0000313" key="7">
    <source>
        <dbReference type="Proteomes" id="UP000479000"/>
    </source>
</evidence>
<dbReference type="SMART" id="SM00284">
    <property type="entry name" value="OLF"/>
    <property type="match status" value="1"/>
</dbReference>
<sequence>MGLDLPNSKAGLADVDSPTDPVMTVHNGFIVYGCGPSSRTSLPHAPRKASQIATDPDRPKGLDGRDGIPGEPGMDAPPGRNGIDGVPGDPGLPGKDGINGTPGRNGTDGIAGPRGRTGKAGTNGIPGTPGIQAWSVTVNGTSTHELLIPPSIVVPPTIRVKSEFVTYGNGSDVSLECEIEAYPEAVKYWETEDGRLIEPSDKHLITITELDRYRGNAHTVYNGSFFYHQLQKPQIVKYELSTMRSQHLLVPHAFINETNYLYLTEYNYMDFSADDNGLWVIYGLPGSNNTAVMKIDSYSLEIQYALNISVKHNKAGEMFIVCGVLYVVESTTDRRSNIRPSQGCWRIEQCAFPGQRSHVHELFHQAVPLLLCHHPPIDGDGSVPGPRKYCYQT</sequence>
<dbReference type="GO" id="GO:0007165">
    <property type="term" value="P:signal transduction"/>
    <property type="evidence" value="ECO:0007669"/>
    <property type="project" value="TreeGrafter"/>
</dbReference>
<name>A0A6H5HPZ2_9HEMI</name>
<dbReference type="SUPFAM" id="SSF48726">
    <property type="entry name" value="Immunoglobulin"/>
    <property type="match status" value="1"/>
</dbReference>
<evidence type="ECO:0000256" key="1">
    <source>
        <dbReference type="ARBA" id="ARBA00004613"/>
    </source>
</evidence>
<dbReference type="Gene3D" id="2.60.40.10">
    <property type="entry name" value="Immunoglobulins"/>
    <property type="match status" value="1"/>
</dbReference>
<evidence type="ECO:0000259" key="5">
    <source>
        <dbReference type="PROSITE" id="PS51132"/>
    </source>
</evidence>
<dbReference type="Pfam" id="PF02191">
    <property type="entry name" value="OLF"/>
    <property type="match status" value="1"/>
</dbReference>
<dbReference type="Proteomes" id="UP000479000">
    <property type="component" value="Unassembled WGS sequence"/>
</dbReference>
<accession>A0A6H5HPZ2</accession>
<dbReference type="InterPro" id="IPR050605">
    <property type="entry name" value="Olfactomedin-like_domain"/>
</dbReference>
<evidence type="ECO:0000256" key="3">
    <source>
        <dbReference type="PROSITE-ProRule" id="PRU00446"/>
    </source>
</evidence>
<dbReference type="InterPro" id="IPR008160">
    <property type="entry name" value="Collagen"/>
</dbReference>
<comment type="caution">
    <text evidence="3">Lacks conserved residue(s) required for the propagation of feature annotation.</text>
</comment>
<comment type="subcellular location">
    <subcellularLocation>
        <location evidence="1">Secreted</location>
    </subcellularLocation>
</comment>
<dbReference type="InterPro" id="IPR003112">
    <property type="entry name" value="Olfac-like_dom"/>
</dbReference>
<dbReference type="PROSITE" id="PS51132">
    <property type="entry name" value="OLF"/>
    <property type="match status" value="1"/>
</dbReference>
<dbReference type="EMBL" id="CADCXU010035359">
    <property type="protein sequence ID" value="CAB0020479.1"/>
    <property type="molecule type" value="Genomic_DNA"/>
</dbReference>
<feature type="compositionally biased region" description="Basic and acidic residues" evidence="4">
    <location>
        <begin position="55"/>
        <end position="68"/>
    </location>
</feature>
<keyword evidence="7" id="KW-1185">Reference proteome</keyword>
<organism evidence="6 7">
    <name type="scientific">Nesidiocoris tenuis</name>
    <dbReference type="NCBI Taxonomy" id="355587"/>
    <lineage>
        <taxon>Eukaryota</taxon>
        <taxon>Metazoa</taxon>
        <taxon>Ecdysozoa</taxon>
        <taxon>Arthropoda</taxon>
        <taxon>Hexapoda</taxon>
        <taxon>Insecta</taxon>
        <taxon>Pterygota</taxon>
        <taxon>Neoptera</taxon>
        <taxon>Paraneoptera</taxon>
        <taxon>Hemiptera</taxon>
        <taxon>Heteroptera</taxon>
        <taxon>Panheteroptera</taxon>
        <taxon>Cimicomorpha</taxon>
        <taxon>Miridae</taxon>
        <taxon>Dicyphina</taxon>
        <taxon>Nesidiocoris</taxon>
    </lineage>
</organism>
<evidence type="ECO:0000256" key="4">
    <source>
        <dbReference type="SAM" id="MobiDB-lite"/>
    </source>
</evidence>
<gene>
    <name evidence="6" type="ORF">NTEN_LOCUS24053</name>
</gene>
<dbReference type="InterPro" id="IPR013783">
    <property type="entry name" value="Ig-like_fold"/>
</dbReference>
<dbReference type="InterPro" id="IPR036179">
    <property type="entry name" value="Ig-like_dom_sf"/>
</dbReference>